<organism evidence="2 3">
    <name type="scientific">Selenomonas ruminantium</name>
    <dbReference type="NCBI Taxonomy" id="971"/>
    <lineage>
        <taxon>Bacteria</taxon>
        <taxon>Bacillati</taxon>
        <taxon>Bacillota</taxon>
        <taxon>Negativicutes</taxon>
        <taxon>Selenomonadales</taxon>
        <taxon>Selenomonadaceae</taxon>
        <taxon>Selenomonas</taxon>
    </lineage>
</organism>
<dbReference type="CDD" id="cd10924">
    <property type="entry name" value="CE4_COG4878"/>
    <property type="match status" value="1"/>
</dbReference>
<dbReference type="AlphaFoldDB" id="A0A927WSX2"/>
<keyword evidence="1" id="KW-1133">Transmembrane helix</keyword>
<dbReference type="InterPro" id="IPR011330">
    <property type="entry name" value="Glyco_hydro/deAcase_b/a-brl"/>
</dbReference>
<keyword evidence="1" id="KW-0812">Transmembrane</keyword>
<keyword evidence="1" id="KW-0472">Membrane</keyword>
<dbReference type="GO" id="GO:0005975">
    <property type="term" value="P:carbohydrate metabolic process"/>
    <property type="evidence" value="ECO:0007669"/>
    <property type="project" value="InterPro"/>
</dbReference>
<reference evidence="2" key="1">
    <citation type="submission" date="2019-04" db="EMBL/GenBank/DDBJ databases">
        <title>Evolution of Biomass-Degrading Anaerobic Consortia Revealed by Metagenomics.</title>
        <authorList>
            <person name="Peng X."/>
        </authorList>
    </citation>
    <scope>NUCLEOTIDE SEQUENCE</scope>
    <source>
        <strain evidence="2">SIG240</strain>
    </source>
</reference>
<protein>
    <submittedName>
        <fullName evidence="2">DUF2194 domain-containing protein</fullName>
    </submittedName>
</protein>
<evidence type="ECO:0000313" key="3">
    <source>
        <dbReference type="Proteomes" id="UP000761380"/>
    </source>
</evidence>
<proteinExistence type="predicted"/>
<accession>A0A927WSX2</accession>
<dbReference type="EMBL" id="SVBY01000073">
    <property type="protein sequence ID" value="MBE6093327.1"/>
    <property type="molecule type" value="Genomic_DNA"/>
</dbReference>
<comment type="caution">
    <text evidence="2">The sequence shown here is derived from an EMBL/GenBank/DDBJ whole genome shotgun (WGS) entry which is preliminary data.</text>
</comment>
<dbReference type="InterPro" id="IPR018695">
    <property type="entry name" value="DUF2194"/>
</dbReference>
<feature type="transmembrane region" description="Helical" evidence="1">
    <location>
        <begin position="6"/>
        <end position="23"/>
    </location>
</feature>
<evidence type="ECO:0000313" key="2">
    <source>
        <dbReference type="EMBL" id="MBE6093327.1"/>
    </source>
</evidence>
<evidence type="ECO:0000256" key="1">
    <source>
        <dbReference type="SAM" id="Phobius"/>
    </source>
</evidence>
<sequence>MDKRGIAGIIAFVILLGCFFQFTRMDGFLKLDSVKNLVNVPRILDKKGDWDQSRDSFLILYDARDVASVFAEHRLSRLIAQQKKSSYSAKIGDESVEINDNYRGVLVVTGELNRVAALDKVRSYVENGGTAALLIAPEAASAPSQDFLRAAGIAELEGNANVKGIKLRTDFLFGGKGFSFGEDSAYNTSGSKVKLVSDALVHIAGLDDTPLLWEHPAGKGKFLVYNGVVRDDKTNIGILTAVLAHCGTETVYPVLGTKVFYIDDFPSPVPEGINPRIYDELHMTTEDFYRYRWWPYMQQVAKDFDLKYTGLIIESYGDVVKAPFPAPAGRRARDNFIVYGRELLNMGGELGLHGYNHQPLAPAGYNEEELDYVPWGSKQDMVESLQELRRYIEASYPDYAMRTYVPPSDILSPEGREAILEVFPEVKIFSSLYDGPAEAMAYIQNYERKDDGTYELPRTSAGYHPKRQNMYEQISMLNYIGNFSHFVHPDELFYEESKDYSWSDMEQGLKDFLTEINSRFPFLRAVTNVELMNYFADYLDMDYQVEREPDKMTLTTQNNRQPLRFILRQSREIAEISGGTYQKVGEDAYLIETGAGTTVIKWKEPEK</sequence>
<dbReference type="Gene3D" id="3.20.20.370">
    <property type="entry name" value="Glycoside hydrolase/deacetylase"/>
    <property type="match status" value="1"/>
</dbReference>
<dbReference type="Pfam" id="PF09960">
    <property type="entry name" value="DUF2194"/>
    <property type="match status" value="1"/>
</dbReference>
<gene>
    <name evidence="2" type="ORF">E7201_09220</name>
</gene>
<dbReference type="SUPFAM" id="SSF88713">
    <property type="entry name" value="Glycoside hydrolase/deacetylase"/>
    <property type="match status" value="1"/>
</dbReference>
<dbReference type="PROSITE" id="PS51257">
    <property type="entry name" value="PROKAR_LIPOPROTEIN"/>
    <property type="match status" value="1"/>
</dbReference>
<dbReference type="Proteomes" id="UP000761380">
    <property type="component" value="Unassembled WGS sequence"/>
</dbReference>
<name>A0A927WSX2_SELRU</name>